<feature type="transmembrane region" description="Helical" evidence="1">
    <location>
        <begin position="51"/>
        <end position="74"/>
    </location>
</feature>
<dbReference type="HOGENOM" id="CLU_1229325_0_0_0"/>
<dbReference type="AlphaFoldDB" id="D1AYE1"/>
<dbReference type="STRING" id="519441.Smon_0849"/>
<keyword evidence="3" id="KW-1185">Reference proteome</keyword>
<dbReference type="KEGG" id="smf:Smon_0849"/>
<accession>D1AYE1</accession>
<feature type="transmembrane region" description="Helical" evidence="1">
    <location>
        <begin position="86"/>
        <end position="102"/>
    </location>
</feature>
<name>D1AYE1_STRM9</name>
<evidence type="ECO:0000313" key="2">
    <source>
        <dbReference type="EMBL" id="ACZ01317.1"/>
    </source>
</evidence>
<reference evidence="2 3" key="1">
    <citation type="journal article" date="2009" name="Stand. Genomic Sci.">
        <title>Complete genome sequence of Streptobacillus moniliformis type strain (9901T).</title>
        <authorList>
            <person name="Nolan M."/>
            <person name="Gronow S."/>
            <person name="Lapidus A."/>
            <person name="Ivanova N."/>
            <person name="Copeland A."/>
            <person name="Lucas S."/>
            <person name="Del Rio T.G."/>
            <person name="Chen F."/>
            <person name="Tice H."/>
            <person name="Pitluck S."/>
            <person name="Cheng J.F."/>
            <person name="Sims D."/>
            <person name="Meincke L."/>
            <person name="Bruce D."/>
            <person name="Goodwin L."/>
            <person name="Brettin T."/>
            <person name="Han C."/>
            <person name="Detter J.C."/>
            <person name="Ovchinikova G."/>
            <person name="Pati A."/>
            <person name="Mavromatis K."/>
            <person name="Mikhailova N."/>
            <person name="Chen A."/>
            <person name="Palaniappan K."/>
            <person name="Land M."/>
            <person name="Hauser L."/>
            <person name="Chang Y.J."/>
            <person name="Jeffries C.D."/>
            <person name="Rohde M."/>
            <person name="Sproer C."/>
            <person name="Goker M."/>
            <person name="Bristow J."/>
            <person name="Eisen J.A."/>
            <person name="Markowitz V."/>
            <person name="Hugenholtz P."/>
            <person name="Kyrpides N.C."/>
            <person name="Klenk H.P."/>
            <person name="Chain P."/>
        </authorList>
    </citation>
    <scope>NUCLEOTIDE SEQUENCE [LARGE SCALE GENOMIC DNA]</scope>
    <source>
        <strain evidence="3">ATCC 14647 / DSM 12112 / NCTC 10651 / 9901</strain>
    </source>
</reference>
<keyword evidence="1" id="KW-0812">Transmembrane</keyword>
<organism evidence="2 3">
    <name type="scientific">Streptobacillus moniliformis (strain ATCC 14647 / DSM 12112 / NCTC 10651 / 9901)</name>
    <dbReference type="NCBI Taxonomy" id="519441"/>
    <lineage>
        <taxon>Bacteria</taxon>
        <taxon>Fusobacteriati</taxon>
        <taxon>Fusobacteriota</taxon>
        <taxon>Fusobacteriia</taxon>
        <taxon>Fusobacteriales</taxon>
        <taxon>Leptotrichiaceae</taxon>
        <taxon>Streptobacillus</taxon>
    </lineage>
</organism>
<feature type="transmembrane region" description="Helical" evidence="1">
    <location>
        <begin position="27"/>
        <end position="45"/>
    </location>
</feature>
<keyword evidence="1" id="KW-1133">Transmembrane helix</keyword>
<protein>
    <submittedName>
        <fullName evidence="2">Uncharacterized protein</fullName>
    </submittedName>
</protein>
<proteinExistence type="predicted"/>
<dbReference type="Proteomes" id="UP000002072">
    <property type="component" value="Chromosome"/>
</dbReference>
<gene>
    <name evidence="2" type="ordered locus">Smon_0849</name>
</gene>
<feature type="transmembrane region" description="Helical" evidence="1">
    <location>
        <begin position="188"/>
        <end position="212"/>
    </location>
</feature>
<keyword evidence="1" id="KW-0472">Membrane</keyword>
<evidence type="ECO:0000256" key="1">
    <source>
        <dbReference type="SAM" id="Phobius"/>
    </source>
</evidence>
<feature type="transmembrane region" description="Helical" evidence="1">
    <location>
        <begin position="144"/>
        <end position="168"/>
    </location>
</feature>
<dbReference type="EMBL" id="CP001779">
    <property type="protein sequence ID" value="ACZ01317.1"/>
    <property type="molecule type" value="Genomic_DNA"/>
</dbReference>
<evidence type="ECO:0000313" key="3">
    <source>
        <dbReference type="Proteomes" id="UP000002072"/>
    </source>
</evidence>
<sequence>MYSGIINFFKMYVEILKTMLKLIKKNFVFLILFFILNFLSFKYLFNGNSAYYTKILFNSLISLFNVTLVIILSISMKYNKINYKKAIIYLVIYSLLELLTIVEPLLIIQILLRPFLTFLPYLYFIENLNLKNSITLSIKLFVKLFIYIILLLSNYSFILILILSRLLINKIPVGGTTDIIKEEVYGLLHSPLFISLHLLCYILMITSIYFAFKIYTEKTNENEAK</sequence>